<dbReference type="NCBIfam" id="TIGR00715">
    <property type="entry name" value="precor6x_red"/>
    <property type="match status" value="1"/>
</dbReference>
<evidence type="ECO:0000256" key="1">
    <source>
        <dbReference type="ARBA" id="ARBA00004953"/>
    </source>
</evidence>
<reference evidence="4 5" key="1">
    <citation type="submission" date="2019-12" db="EMBL/GenBank/DDBJ databases">
        <title>The complete genome of the thermophilic, anoxygenic phototrophic gammaproteobacterium Thermochromatium tepidum.</title>
        <authorList>
            <person name="Sattley W.M."/>
            <person name="Swingley W.D."/>
            <person name="Burchell B.M."/>
            <person name="Gurbani S.A."/>
            <person name="Kujawa C.M."/>
            <person name="Nuccio D.A."/>
            <person name="Schladweiler J."/>
            <person name="Shaffer K.N."/>
            <person name="Stokes L.M."/>
            <person name="Touchman J.W."/>
            <person name="Blankenship R.E."/>
            <person name="Madigan M.T."/>
        </authorList>
    </citation>
    <scope>NUCLEOTIDE SEQUENCE [LARGE SCALE GENOMIC DNA]</scope>
    <source>
        <strain evidence="4 5">ATCC 43061</strain>
    </source>
</reference>
<dbReference type="PANTHER" id="PTHR36925">
    <property type="entry name" value="COBALT-PRECORRIN-6A REDUCTASE"/>
    <property type="match status" value="1"/>
</dbReference>
<dbReference type="NCBIfam" id="NF005968">
    <property type="entry name" value="PRK08057.1-2"/>
    <property type="match status" value="1"/>
</dbReference>
<dbReference type="RefSeq" id="WP_153974707.1">
    <property type="nucleotide sequence ID" value="NZ_CP039268.1"/>
</dbReference>
<comment type="pathway">
    <text evidence="1">Cofactor biosynthesis; adenosylcobalamin biosynthesis.</text>
</comment>
<sequence length="251" mass="27427">MPANLLLLGGTSEAYALAERLAGYPEWHLINSLAGRTTDPRLPAGETRIGGFGGVEGLVRYLKERSIRALIDATHPFAAQMGWNAAAACRLTGVPWLRLERPPWQPGPGDLWVRVATWSEAVAALRQLGSRRVLLAIGRQELAPFAALDDLWFLIRLVSPPDPKPEFAQAEWVYARGPFALDDERALLDAQRIDTILCKNSGGEATAAKLVAARERGIRVIMLERPARPQALAQATTVEAALNWIRALQTG</sequence>
<dbReference type="UniPathway" id="UPA00148"/>
<keyword evidence="5" id="KW-1185">Reference proteome</keyword>
<dbReference type="Pfam" id="PF02571">
    <property type="entry name" value="CbiJ"/>
    <property type="match status" value="1"/>
</dbReference>
<evidence type="ECO:0000256" key="3">
    <source>
        <dbReference type="ARBA" id="ARBA00023002"/>
    </source>
</evidence>
<proteinExistence type="predicted"/>
<evidence type="ECO:0000256" key="2">
    <source>
        <dbReference type="ARBA" id="ARBA00022573"/>
    </source>
</evidence>
<dbReference type="GO" id="GO:0009236">
    <property type="term" value="P:cobalamin biosynthetic process"/>
    <property type="evidence" value="ECO:0007669"/>
    <property type="project" value="UniProtKB-UniPathway"/>
</dbReference>
<name>A0A6I6DY45_THETI</name>
<keyword evidence="2" id="KW-0169">Cobalamin biosynthesis</keyword>
<dbReference type="AlphaFoldDB" id="A0A6I6DY45"/>
<organism evidence="4 5">
    <name type="scientific">Thermochromatium tepidum ATCC 43061</name>
    <dbReference type="NCBI Taxonomy" id="316276"/>
    <lineage>
        <taxon>Bacteria</taxon>
        <taxon>Pseudomonadati</taxon>
        <taxon>Pseudomonadota</taxon>
        <taxon>Gammaproteobacteria</taxon>
        <taxon>Chromatiales</taxon>
        <taxon>Chromatiaceae</taxon>
        <taxon>Thermochromatium</taxon>
    </lineage>
</organism>
<dbReference type="Proteomes" id="UP000426424">
    <property type="component" value="Chromosome"/>
</dbReference>
<keyword evidence="3 4" id="KW-0560">Oxidoreductase</keyword>
<dbReference type="KEGG" id="ttp:E6P07_05640"/>
<gene>
    <name evidence="4" type="ORF">E6P07_05640</name>
</gene>
<dbReference type="OrthoDB" id="5183775at2"/>
<dbReference type="InterPro" id="IPR003723">
    <property type="entry name" value="Precorrin-6x_reduct"/>
</dbReference>
<dbReference type="PROSITE" id="PS51014">
    <property type="entry name" value="COBK_CBIJ"/>
    <property type="match status" value="1"/>
</dbReference>
<protein>
    <submittedName>
        <fullName evidence="4">Cobalt-precorrin-6A reductase</fullName>
        <ecNumber evidence="4">1.3.1.106</ecNumber>
    </submittedName>
</protein>
<dbReference type="EMBL" id="CP039268">
    <property type="protein sequence ID" value="QGU32511.1"/>
    <property type="molecule type" value="Genomic_DNA"/>
</dbReference>
<evidence type="ECO:0000313" key="4">
    <source>
        <dbReference type="EMBL" id="QGU32511.1"/>
    </source>
</evidence>
<dbReference type="PANTHER" id="PTHR36925:SF1">
    <property type="entry name" value="COBALT-PRECORRIN-6A REDUCTASE"/>
    <property type="match status" value="1"/>
</dbReference>
<dbReference type="EC" id="1.3.1.106" evidence="4"/>
<evidence type="ECO:0000313" key="5">
    <source>
        <dbReference type="Proteomes" id="UP000426424"/>
    </source>
</evidence>
<accession>A0A6I6DY45</accession>
<dbReference type="GO" id="GO:0016994">
    <property type="term" value="F:precorrin-6A reductase activity"/>
    <property type="evidence" value="ECO:0007669"/>
    <property type="project" value="InterPro"/>
</dbReference>